<sequence>MTPTDPLYRQQWHFSLIGDIETIWDEFDGTGVQVGVYDDGIQYTHPDLAANYDASRHFTYQGVTYDGIANDPDEVHGTSVAGIIAAQNDNGRGGTGVAHGATLTSVNIFDPALTANLAIERAMIQWAQNFDIMSNSWGWTPEYDAFQNLSLAGSLHAQYQTWYGVNVANGRGGLGTIIVQAAGNDALNANGSGVNGTRFSLTVAATDENGDIQDYSNWGACILVAGPASAVTTDRTGNSGYNAAGDSDPLGVDYTSSFGGTSAATPTVSGVVALMLDANEGLGWRDVADILAMSASLTGSAYGGAGTGFEVGNWQSGGTNSWNGGGSAFHLSYGYGMVNAFAAVRMAEAWLVMHDGVAQTSANELRVTGTMSGGPVNIPDAGGGAANATVVVAGNIEIDTVYVKVQVTHSYASDLQLSLVAPDGTEFGLFLNEGGDSLFDSGLTWTFAVELARGYSSAGTWTVRAVDSFAGDVGTIGAVTLTFFGSKSSANDVYHFTEDFLTLRSVDAGRGVVSDAGTGSDWLNMAGLHGDIQAGLSDGSTVRVDGVQWFTLAAGTRMENIYAGDGNDTLTGSALANEIHGARGNDLLSGLGGADTLVGGQGNDRLIGGTGTDFFEFSGAFGSDRITDFADNVDTLVLDDALWGGGLTVAQVIGTFADTLAAGVRFDFGGGNVILLVGFANAGLLSDDLAFI</sequence>
<dbReference type="PROSITE" id="PS00330">
    <property type="entry name" value="HEMOLYSIN_CALCIUM"/>
    <property type="match status" value="2"/>
</dbReference>
<feature type="active site" description="Charge relay system" evidence="4 5">
    <location>
        <position position="76"/>
    </location>
</feature>
<dbReference type="SUPFAM" id="SSF49785">
    <property type="entry name" value="Galactose-binding domain-like"/>
    <property type="match status" value="1"/>
</dbReference>
<keyword evidence="1 5" id="KW-0645">Protease</keyword>
<dbReference type="GO" id="GO:0005737">
    <property type="term" value="C:cytoplasm"/>
    <property type="evidence" value="ECO:0007669"/>
    <property type="project" value="UniProtKB-ARBA"/>
</dbReference>
<dbReference type="GO" id="GO:0004252">
    <property type="term" value="F:serine-type endopeptidase activity"/>
    <property type="evidence" value="ECO:0007669"/>
    <property type="project" value="UniProtKB-UniRule"/>
</dbReference>
<dbReference type="PROSITE" id="PS00137">
    <property type="entry name" value="SUBTILASE_HIS"/>
    <property type="match status" value="1"/>
</dbReference>
<dbReference type="PANTHER" id="PTHR42884:SF14">
    <property type="entry name" value="NEUROENDOCRINE CONVERTASE 1"/>
    <property type="match status" value="1"/>
</dbReference>
<dbReference type="PROSITE" id="PS51829">
    <property type="entry name" value="P_HOMO_B"/>
    <property type="match status" value="1"/>
</dbReference>
<dbReference type="InterPro" id="IPR000209">
    <property type="entry name" value="Peptidase_S8/S53_dom"/>
</dbReference>
<proteinExistence type="inferred from homology"/>
<dbReference type="InterPro" id="IPR001343">
    <property type="entry name" value="Hemolysn_Ca-bd"/>
</dbReference>
<dbReference type="Gene3D" id="3.40.50.200">
    <property type="entry name" value="Peptidase S8/S53 domain"/>
    <property type="match status" value="1"/>
</dbReference>
<dbReference type="PROSITE" id="PS51892">
    <property type="entry name" value="SUBTILASE"/>
    <property type="match status" value="1"/>
</dbReference>
<name>A0A8G0ZT01_9RHOB</name>
<evidence type="ECO:0000256" key="2">
    <source>
        <dbReference type="ARBA" id="ARBA00022801"/>
    </source>
</evidence>
<dbReference type="InterPro" id="IPR002884">
    <property type="entry name" value="P_dom"/>
</dbReference>
<dbReference type="InterPro" id="IPR023828">
    <property type="entry name" value="Peptidase_S8_Ser-AS"/>
</dbReference>
<evidence type="ECO:0000313" key="8">
    <source>
        <dbReference type="Proteomes" id="UP000826300"/>
    </source>
</evidence>
<dbReference type="InterPro" id="IPR018511">
    <property type="entry name" value="Hemolysin-typ_Ca-bd_CS"/>
</dbReference>
<dbReference type="Gene3D" id="2.60.120.260">
    <property type="entry name" value="Galactose-binding domain-like"/>
    <property type="match status" value="1"/>
</dbReference>
<feature type="active site" description="Charge relay system" evidence="4 5">
    <location>
        <position position="38"/>
    </location>
</feature>
<feature type="domain" description="P/Homo B" evidence="6">
    <location>
        <begin position="356"/>
        <end position="489"/>
    </location>
</feature>
<dbReference type="InterPro" id="IPR011049">
    <property type="entry name" value="Serralysin-like_metalloprot_C"/>
</dbReference>
<dbReference type="PROSITE" id="PS00138">
    <property type="entry name" value="SUBTILASE_SER"/>
    <property type="match status" value="1"/>
</dbReference>
<feature type="active site" description="Charge relay system" evidence="4 5">
    <location>
        <position position="262"/>
    </location>
</feature>
<dbReference type="SUPFAM" id="SSF52743">
    <property type="entry name" value="Subtilisin-like"/>
    <property type="match status" value="1"/>
</dbReference>
<dbReference type="AlphaFoldDB" id="A0A8G0ZT01"/>
<evidence type="ECO:0000256" key="5">
    <source>
        <dbReference type="PROSITE-ProRule" id="PRU01240"/>
    </source>
</evidence>
<dbReference type="InterPro" id="IPR036852">
    <property type="entry name" value="Peptidase_S8/S53_dom_sf"/>
</dbReference>
<evidence type="ECO:0000256" key="3">
    <source>
        <dbReference type="ARBA" id="ARBA00022825"/>
    </source>
</evidence>
<dbReference type="InterPro" id="IPR022398">
    <property type="entry name" value="Peptidase_S8_His-AS"/>
</dbReference>
<accession>A0A8G0ZT01</accession>
<dbReference type="Pfam" id="PF01483">
    <property type="entry name" value="P_proprotein"/>
    <property type="match status" value="1"/>
</dbReference>
<dbReference type="InterPro" id="IPR015500">
    <property type="entry name" value="Peptidase_S8_subtilisin-rel"/>
</dbReference>
<keyword evidence="3 5" id="KW-0720">Serine protease</keyword>
<protein>
    <submittedName>
        <fullName evidence="7">S8 family serine peptidase</fullName>
    </submittedName>
</protein>
<dbReference type="PRINTS" id="PR00313">
    <property type="entry name" value="CABNDNGRPT"/>
</dbReference>
<evidence type="ECO:0000256" key="4">
    <source>
        <dbReference type="PIRSR" id="PIRSR615500-1"/>
    </source>
</evidence>
<dbReference type="EMBL" id="CP069370">
    <property type="protein sequence ID" value="QYZ69904.1"/>
    <property type="molecule type" value="Genomic_DNA"/>
</dbReference>
<evidence type="ECO:0000313" key="7">
    <source>
        <dbReference type="EMBL" id="QYZ69904.1"/>
    </source>
</evidence>
<dbReference type="GO" id="GO:0016485">
    <property type="term" value="P:protein processing"/>
    <property type="evidence" value="ECO:0007669"/>
    <property type="project" value="TreeGrafter"/>
</dbReference>
<dbReference type="RefSeq" id="WP_220662120.1">
    <property type="nucleotide sequence ID" value="NZ_CP069370.1"/>
</dbReference>
<dbReference type="GO" id="GO:0016020">
    <property type="term" value="C:membrane"/>
    <property type="evidence" value="ECO:0007669"/>
    <property type="project" value="TreeGrafter"/>
</dbReference>
<dbReference type="PANTHER" id="PTHR42884">
    <property type="entry name" value="PROPROTEIN CONVERTASE SUBTILISIN/KEXIN-RELATED"/>
    <property type="match status" value="1"/>
</dbReference>
<dbReference type="KEGG" id="nsm:JO391_19810"/>
<dbReference type="Pfam" id="PF00082">
    <property type="entry name" value="Peptidase_S8"/>
    <property type="match status" value="1"/>
</dbReference>
<dbReference type="Pfam" id="PF00353">
    <property type="entry name" value="HemolysinCabind"/>
    <property type="match status" value="1"/>
</dbReference>
<dbReference type="Gene3D" id="2.150.10.10">
    <property type="entry name" value="Serralysin-like metalloprotease, C-terminal"/>
    <property type="match status" value="1"/>
</dbReference>
<gene>
    <name evidence="7" type="ORF">JO391_19810</name>
</gene>
<comment type="similarity">
    <text evidence="5">Belongs to the peptidase S8 family.</text>
</comment>
<dbReference type="Proteomes" id="UP000826300">
    <property type="component" value="Chromosome"/>
</dbReference>
<evidence type="ECO:0000256" key="1">
    <source>
        <dbReference type="ARBA" id="ARBA00022670"/>
    </source>
</evidence>
<dbReference type="SUPFAM" id="SSF51120">
    <property type="entry name" value="beta-Roll"/>
    <property type="match status" value="1"/>
</dbReference>
<keyword evidence="8" id="KW-1185">Reference proteome</keyword>
<dbReference type="GO" id="GO:0012505">
    <property type="term" value="C:endomembrane system"/>
    <property type="evidence" value="ECO:0007669"/>
    <property type="project" value="UniProtKB-ARBA"/>
</dbReference>
<organism evidence="7 8">
    <name type="scientific">Neotabrizicola shimadae</name>
    <dbReference type="NCBI Taxonomy" id="2807096"/>
    <lineage>
        <taxon>Bacteria</taxon>
        <taxon>Pseudomonadati</taxon>
        <taxon>Pseudomonadota</taxon>
        <taxon>Alphaproteobacteria</taxon>
        <taxon>Rhodobacterales</taxon>
        <taxon>Paracoccaceae</taxon>
        <taxon>Neotabrizicola</taxon>
    </lineage>
</organism>
<dbReference type="InterPro" id="IPR008979">
    <property type="entry name" value="Galactose-bd-like_sf"/>
</dbReference>
<dbReference type="GO" id="GO:0005509">
    <property type="term" value="F:calcium ion binding"/>
    <property type="evidence" value="ECO:0007669"/>
    <property type="project" value="InterPro"/>
</dbReference>
<evidence type="ECO:0000259" key="6">
    <source>
        <dbReference type="PROSITE" id="PS51829"/>
    </source>
</evidence>
<keyword evidence="2 5" id="KW-0378">Hydrolase</keyword>
<reference evidence="7" key="1">
    <citation type="submission" date="2021-02" db="EMBL/GenBank/DDBJ databases">
        <title>Rhodobacter shimadae sp. nov., an aerobic anoxygenic phototrophic bacterium isolated from a hot spring.</title>
        <authorList>
            <person name="Muramatsu S."/>
            <person name="Haruta S."/>
            <person name="Hirose S."/>
            <person name="Hanada S."/>
        </authorList>
    </citation>
    <scope>NUCLEOTIDE SEQUENCE</scope>
    <source>
        <strain evidence="7">N10</strain>
    </source>
</reference>
<dbReference type="PRINTS" id="PR00723">
    <property type="entry name" value="SUBTILISIN"/>
</dbReference>